<dbReference type="Proteomes" id="UP001066276">
    <property type="component" value="Chromosome 8"/>
</dbReference>
<feature type="region of interest" description="Disordered" evidence="1">
    <location>
        <begin position="56"/>
        <end position="75"/>
    </location>
</feature>
<accession>A0AAV7NPI9</accession>
<name>A0AAV7NPI9_PLEWA</name>
<evidence type="ECO:0000256" key="1">
    <source>
        <dbReference type="SAM" id="MobiDB-lite"/>
    </source>
</evidence>
<feature type="region of interest" description="Disordered" evidence="1">
    <location>
        <begin position="199"/>
        <end position="240"/>
    </location>
</feature>
<keyword evidence="3" id="KW-1185">Reference proteome</keyword>
<dbReference type="AlphaFoldDB" id="A0AAV7NPI9"/>
<proteinExistence type="predicted"/>
<comment type="caution">
    <text evidence="2">The sequence shown here is derived from an EMBL/GenBank/DDBJ whole genome shotgun (WGS) entry which is preliminary data.</text>
</comment>
<evidence type="ECO:0000313" key="3">
    <source>
        <dbReference type="Proteomes" id="UP001066276"/>
    </source>
</evidence>
<feature type="compositionally biased region" description="Low complexity" evidence="1">
    <location>
        <begin position="216"/>
        <end position="225"/>
    </location>
</feature>
<reference evidence="2" key="1">
    <citation type="journal article" date="2022" name="bioRxiv">
        <title>Sequencing and chromosome-scale assembly of the giantPleurodeles waltlgenome.</title>
        <authorList>
            <person name="Brown T."/>
            <person name="Elewa A."/>
            <person name="Iarovenko S."/>
            <person name="Subramanian E."/>
            <person name="Araus A.J."/>
            <person name="Petzold A."/>
            <person name="Susuki M."/>
            <person name="Suzuki K.-i.T."/>
            <person name="Hayashi T."/>
            <person name="Toyoda A."/>
            <person name="Oliveira C."/>
            <person name="Osipova E."/>
            <person name="Leigh N.D."/>
            <person name="Simon A."/>
            <person name="Yun M.H."/>
        </authorList>
    </citation>
    <scope>NUCLEOTIDE SEQUENCE</scope>
    <source>
        <strain evidence="2">20211129_DDA</strain>
        <tissue evidence="2">Liver</tissue>
    </source>
</reference>
<protein>
    <submittedName>
        <fullName evidence="2">Uncharacterized protein</fullName>
    </submittedName>
</protein>
<sequence length="240" mass="25414">MKLSLSSPSLVQAIMDQGACDGEKSQAAQSILSLSLTLAPGNIVINPATCLQPIEQEVGEDGNPKPKGGKGKRAEVGSKCKKQCLALHKSSQSPGQAENIVNNLGAQDGTLSFLEALNSRLADLLTDALKHILMQLGKIEYQLSIVDKISKEVQRLISSLEGLANMELSDSQVNEQQDKGHPLVITADSLQGCIQQCNTSIPRPKEKHGVGGRRGPGPSAPAQAALRNEPEDSKNTMSCS</sequence>
<gene>
    <name evidence="2" type="ORF">NDU88_005616</name>
</gene>
<organism evidence="2 3">
    <name type="scientific">Pleurodeles waltl</name>
    <name type="common">Iberian ribbed newt</name>
    <dbReference type="NCBI Taxonomy" id="8319"/>
    <lineage>
        <taxon>Eukaryota</taxon>
        <taxon>Metazoa</taxon>
        <taxon>Chordata</taxon>
        <taxon>Craniata</taxon>
        <taxon>Vertebrata</taxon>
        <taxon>Euteleostomi</taxon>
        <taxon>Amphibia</taxon>
        <taxon>Batrachia</taxon>
        <taxon>Caudata</taxon>
        <taxon>Salamandroidea</taxon>
        <taxon>Salamandridae</taxon>
        <taxon>Pleurodelinae</taxon>
        <taxon>Pleurodeles</taxon>
    </lineage>
</organism>
<dbReference type="EMBL" id="JANPWB010000012">
    <property type="protein sequence ID" value="KAJ1117416.1"/>
    <property type="molecule type" value="Genomic_DNA"/>
</dbReference>
<evidence type="ECO:0000313" key="2">
    <source>
        <dbReference type="EMBL" id="KAJ1117416.1"/>
    </source>
</evidence>